<evidence type="ECO:0000313" key="8">
    <source>
        <dbReference type="EMBL" id="KTD17656.1"/>
    </source>
</evidence>
<dbReference type="GO" id="GO:0015920">
    <property type="term" value="P:lipopolysaccharide transport"/>
    <property type="evidence" value="ECO:0007669"/>
    <property type="project" value="InterPro"/>
</dbReference>
<keyword evidence="2 4" id="KW-0472">Membrane</keyword>
<dbReference type="GO" id="GO:1990351">
    <property type="term" value="C:transporter complex"/>
    <property type="evidence" value="ECO:0007669"/>
    <property type="project" value="TreeGrafter"/>
</dbReference>
<dbReference type="EMBL" id="LNYJ01000011">
    <property type="protein sequence ID" value="KTD17656.1"/>
    <property type="molecule type" value="Genomic_DNA"/>
</dbReference>
<comment type="subcellular location">
    <subcellularLocation>
        <location evidence="4">Cell outer membrane</location>
    </subcellularLocation>
</comment>
<feature type="domain" description="Organic solvent tolerance-like N-terminal" evidence="5">
    <location>
        <begin position="109"/>
        <end position="249"/>
    </location>
</feature>
<comment type="subunit">
    <text evidence="4">Component of the lipopolysaccharide transport and assembly complex. Interacts with LptE and LptA.</text>
</comment>
<keyword evidence="9" id="KW-1185">Reference proteome</keyword>
<sequence length="888" mass="100816">MALNIRKAYIPQIITTVICHRYSLVASLTLIAVALGAHHAIAYAEDVLEVEPVQACVIARDVNLTDAIRSHFAECLGWESPLISPAPVCRGSYQPINITPLSDPEEIQITAGNVSFSNSGRSDLTGGVEVQQGLRVVNAQTAYVYRDASSHKISKIELLGEVRYLEPDRLMIARKATIYPDSKAGSVEDVLYRFNTQRVSAILPAWGRASLIERFPNQDYVLKKATYSNCAPQDKAWQIEADSITLDNAKATGVARNARLRIYDVPVLYSPYLSFPTSKERKSGFLMPTVGMSNIGGFDYAQPYYWNIAPNYDATFIPHLYSRRGLMVGGQFRYLTLNSSGVFNGRFLPHDRAYRDFILDNEALYPVLRGISSDRWSVQMLNSTWLAPNLHLGVNFQQVSDNYFLEDFSSNFAVLTERQLLRQADLSYTTDHWLVRGMLQSYQTLHPINQTPIDDVYQRLPQLLAAGNYDDLPFNSNLSILGQFDYFQWPDEPFLKSLRAIDPPTLKKPEGPRFHFNPVLELPQRKPWGFFNPSVEVVENYYNISRNNFASLNDSNPLHSYGFPVSTLENGEFNRFIPRYSLDGGLYFERSTDFLGQGLTQTLEPRLFYLYVPYHDQTTIPVFDSGYMIFNYDELFFKNRFSGFDRIGDSNQLSYALSSRWLSDENGVERANISVGQIRYFSGRRVQLCQNPAGTCRDNPLTLGYLSPEATYSPIASRGIYHFNRNWMLTGDYVWDPHFRNTNNGHLNLHYQPALNHIVNFGYSYLLNGDITQVANSGVQVSPLHQVTLSYAWPFNERWSTLGGYNYNISKGYQMMSFLGVQYDSCCWAVRLLGGRSFQSLNSLAQPVYNNNVYLQILLKGLGSVGNSDPASTIRSYLPTYLDQFHNS</sequence>
<dbReference type="OrthoDB" id="9760225at2"/>
<dbReference type="AlphaFoldDB" id="A0A0W0VC40"/>
<comment type="function">
    <text evidence="4">Together with LptE, is involved in the assembly of lipopolysaccharide (LPS) at the surface of the outer membrane.</text>
</comment>
<name>A0A0W0VC40_9GAMM</name>
<evidence type="ECO:0000259" key="6">
    <source>
        <dbReference type="Pfam" id="PF04453"/>
    </source>
</evidence>
<dbReference type="InterPro" id="IPR050218">
    <property type="entry name" value="LptD"/>
</dbReference>
<dbReference type="STRING" id="456.Ljor_1962"/>
<protein>
    <recommendedName>
        <fullName evidence="4">LPS-assembly protein LptD</fullName>
    </recommendedName>
</protein>
<dbReference type="InterPro" id="IPR005653">
    <property type="entry name" value="OstA-like_N"/>
</dbReference>
<gene>
    <name evidence="4" type="primary">lptD</name>
    <name evidence="8" type="ORF">Ljor_1962</name>
</gene>
<evidence type="ECO:0000256" key="3">
    <source>
        <dbReference type="ARBA" id="ARBA00023237"/>
    </source>
</evidence>
<dbReference type="Pfam" id="PF03968">
    <property type="entry name" value="LptD_N"/>
    <property type="match status" value="1"/>
</dbReference>
<dbReference type="PANTHER" id="PTHR30189:SF1">
    <property type="entry name" value="LPS-ASSEMBLY PROTEIN LPTD"/>
    <property type="match status" value="1"/>
</dbReference>
<dbReference type="PATRIC" id="fig|456.5.peg.2087"/>
<accession>A0A0W0VC40</accession>
<dbReference type="InterPro" id="IPR045659">
    <property type="entry name" value="LptD_2"/>
</dbReference>
<keyword evidence="1 4" id="KW-0732">Signal</keyword>
<reference evidence="8 9" key="1">
    <citation type="submission" date="2015-11" db="EMBL/GenBank/DDBJ databases">
        <title>Genomic analysis of 38 Legionella species identifies large and diverse effector repertoires.</title>
        <authorList>
            <person name="Burstein D."/>
            <person name="Amaro F."/>
            <person name="Zusman T."/>
            <person name="Lifshitz Z."/>
            <person name="Cohen O."/>
            <person name="Gilbert J.A."/>
            <person name="Pupko T."/>
            <person name="Shuman H.A."/>
            <person name="Segal G."/>
        </authorList>
    </citation>
    <scope>NUCLEOTIDE SEQUENCE [LARGE SCALE GENOMIC DNA]</scope>
    <source>
        <strain evidence="8 9">BL-540</strain>
    </source>
</reference>
<dbReference type="Pfam" id="PF19838">
    <property type="entry name" value="LptD_2"/>
    <property type="match status" value="1"/>
</dbReference>
<evidence type="ECO:0000259" key="5">
    <source>
        <dbReference type="Pfam" id="PF03968"/>
    </source>
</evidence>
<keyword evidence="3 4" id="KW-0998">Cell outer membrane</keyword>
<dbReference type="InterPro" id="IPR007543">
    <property type="entry name" value="LptD_C"/>
</dbReference>
<feature type="domain" description="LptD C-terminal" evidence="6">
    <location>
        <begin position="374"/>
        <end position="799"/>
    </location>
</feature>
<evidence type="ECO:0000313" key="9">
    <source>
        <dbReference type="Proteomes" id="UP000055035"/>
    </source>
</evidence>
<comment type="caution">
    <text evidence="8">The sequence shown here is derived from an EMBL/GenBank/DDBJ whole genome shotgun (WGS) entry which is preliminary data.</text>
</comment>
<evidence type="ECO:0000256" key="2">
    <source>
        <dbReference type="ARBA" id="ARBA00023136"/>
    </source>
</evidence>
<proteinExistence type="inferred from homology"/>
<evidence type="ECO:0000256" key="4">
    <source>
        <dbReference type="HAMAP-Rule" id="MF_01411"/>
    </source>
</evidence>
<dbReference type="GO" id="GO:0009279">
    <property type="term" value="C:cell outer membrane"/>
    <property type="evidence" value="ECO:0007669"/>
    <property type="project" value="UniProtKB-SubCell"/>
</dbReference>
<comment type="similarity">
    <text evidence="4">Belongs to the LptD family.</text>
</comment>
<evidence type="ECO:0000256" key="1">
    <source>
        <dbReference type="ARBA" id="ARBA00022729"/>
    </source>
</evidence>
<evidence type="ECO:0000259" key="7">
    <source>
        <dbReference type="Pfam" id="PF19838"/>
    </source>
</evidence>
<comment type="caution">
    <text evidence="4">Lacks conserved residue(s) required for the propagation of feature annotation.</text>
</comment>
<dbReference type="GO" id="GO:0043165">
    <property type="term" value="P:Gram-negative-bacterium-type cell outer membrane assembly"/>
    <property type="evidence" value="ECO:0007669"/>
    <property type="project" value="UniProtKB-UniRule"/>
</dbReference>
<feature type="domain" description="LPS-assembly protein LptD central" evidence="7">
    <location>
        <begin position="254"/>
        <end position="336"/>
    </location>
</feature>
<dbReference type="Pfam" id="PF04453">
    <property type="entry name" value="LptD"/>
    <property type="match status" value="1"/>
</dbReference>
<organism evidence="8 9">
    <name type="scientific">Legionella jordanis</name>
    <dbReference type="NCBI Taxonomy" id="456"/>
    <lineage>
        <taxon>Bacteria</taxon>
        <taxon>Pseudomonadati</taxon>
        <taxon>Pseudomonadota</taxon>
        <taxon>Gammaproteobacteria</taxon>
        <taxon>Legionellales</taxon>
        <taxon>Legionellaceae</taxon>
        <taxon>Legionella</taxon>
    </lineage>
</organism>
<dbReference type="InterPro" id="IPR020889">
    <property type="entry name" value="LipoPS_assembly_LptD"/>
</dbReference>
<dbReference type="PANTHER" id="PTHR30189">
    <property type="entry name" value="LPS-ASSEMBLY PROTEIN"/>
    <property type="match status" value="1"/>
</dbReference>
<dbReference type="Proteomes" id="UP000055035">
    <property type="component" value="Unassembled WGS sequence"/>
</dbReference>
<dbReference type="HAMAP" id="MF_01411">
    <property type="entry name" value="LPS_assembly_LptD"/>
    <property type="match status" value="1"/>
</dbReference>